<reference evidence="7" key="1">
    <citation type="submission" date="2021-02" db="EMBL/GenBank/DDBJ databases">
        <authorList>
            <person name="Nowell W R."/>
        </authorList>
    </citation>
    <scope>NUCLEOTIDE SEQUENCE</scope>
</reference>
<evidence type="ECO:0000256" key="1">
    <source>
        <dbReference type="ARBA" id="ARBA00022729"/>
    </source>
</evidence>
<dbReference type="InterPro" id="IPR011042">
    <property type="entry name" value="6-blade_b-propeller_TolB-like"/>
</dbReference>
<name>A0A820IUN2_9BILA</name>
<evidence type="ECO:0000313" key="7">
    <source>
        <dbReference type="EMBL" id="CAF4317245.1"/>
    </source>
</evidence>
<evidence type="ECO:0000256" key="2">
    <source>
        <dbReference type="ARBA" id="ARBA00022737"/>
    </source>
</evidence>
<dbReference type="InterPro" id="IPR001258">
    <property type="entry name" value="NHL_repeat"/>
</dbReference>
<evidence type="ECO:0000256" key="5">
    <source>
        <dbReference type="SAM" id="MobiDB-lite"/>
    </source>
</evidence>
<keyword evidence="2" id="KW-0677">Repeat</keyword>
<gene>
    <name evidence="7" type="ORF">KXQ929_LOCUS46424</name>
</gene>
<dbReference type="SUPFAM" id="SSF63829">
    <property type="entry name" value="Calcium-dependent phosphotriesterase"/>
    <property type="match status" value="1"/>
</dbReference>
<keyword evidence="3" id="KW-0325">Glycoprotein</keyword>
<comment type="caution">
    <text evidence="7">The sequence shown here is derived from an EMBL/GenBank/DDBJ whole genome shotgun (WGS) entry which is preliminary data.</text>
</comment>
<evidence type="ECO:0000259" key="6">
    <source>
        <dbReference type="Pfam" id="PF08450"/>
    </source>
</evidence>
<feature type="non-terminal residue" evidence="7">
    <location>
        <position position="1"/>
    </location>
</feature>
<accession>A0A820IUN2</accession>
<dbReference type="InterPro" id="IPR013658">
    <property type="entry name" value="SGL"/>
</dbReference>
<dbReference type="Pfam" id="PF08450">
    <property type="entry name" value="SGL"/>
    <property type="match status" value="1"/>
</dbReference>
<dbReference type="Proteomes" id="UP000663868">
    <property type="component" value="Unassembled WGS sequence"/>
</dbReference>
<keyword evidence="1" id="KW-0732">Signal</keyword>
<evidence type="ECO:0000256" key="4">
    <source>
        <dbReference type="PROSITE-ProRule" id="PRU00504"/>
    </source>
</evidence>
<dbReference type="AlphaFoldDB" id="A0A820IUN2"/>
<feature type="repeat" description="NHL" evidence="4">
    <location>
        <begin position="100"/>
        <end position="131"/>
    </location>
</feature>
<dbReference type="PANTHER" id="PTHR10680">
    <property type="entry name" value="PEPTIDYL-GLYCINE ALPHA-AMIDATING MONOOXYGENASE"/>
    <property type="match status" value="1"/>
</dbReference>
<dbReference type="PANTHER" id="PTHR10680:SF14">
    <property type="entry name" value="PEPTIDYL-GLYCINE ALPHA-AMIDATING MONOOXYGENASE"/>
    <property type="match status" value="1"/>
</dbReference>
<dbReference type="PROSITE" id="PS51125">
    <property type="entry name" value="NHL"/>
    <property type="match status" value="1"/>
</dbReference>
<dbReference type="Gene3D" id="2.120.10.30">
    <property type="entry name" value="TolB, C-terminal domain"/>
    <property type="match status" value="1"/>
</dbReference>
<protein>
    <recommendedName>
        <fullName evidence="6">SMP-30/Gluconolactonase/LRE-like region domain-containing protein</fullName>
    </recommendedName>
</protein>
<proteinExistence type="predicted"/>
<dbReference type="EMBL" id="CAJOBB010015472">
    <property type="protein sequence ID" value="CAF4317245.1"/>
    <property type="molecule type" value="Genomic_DNA"/>
</dbReference>
<feature type="region of interest" description="Disordered" evidence="5">
    <location>
        <begin position="1"/>
        <end position="24"/>
    </location>
</feature>
<evidence type="ECO:0000313" key="8">
    <source>
        <dbReference type="Proteomes" id="UP000663868"/>
    </source>
</evidence>
<sequence length="219" mass="22831">TSTTSSTSTTSTTTSSTSSSTTTTANPCISGNLLWNKTGITVLGSSAAPVPASGVFLDSNDTLYAADEAGHYVVWKLLKNAINATIVAGTYGLIGLNSSQFYFPNDVYVDRSGNMYVTDMGNSRVQKFSKASTNAITIAGSANGSAGSALNQLNGPRYFTFDPTETYMYVADTQNYRVLRYLTNSTSGNNGVLVAGGVGGSNTNTSVNGPFGIHYLPSI</sequence>
<feature type="domain" description="SMP-30/Gluconolactonase/LRE-like region" evidence="6">
    <location>
        <begin position="51"/>
        <end position="188"/>
    </location>
</feature>
<evidence type="ECO:0000256" key="3">
    <source>
        <dbReference type="ARBA" id="ARBA00023180"/>
    </source>
</evidence>
<feature type="non-terminal residue" evidence="7">
    <location>
        <position position="219"/>
    </location>
</feature>
<organism evidence="7 8">
    <name type="scientific">Adineta steineri</name>
    <dbReference type="NCBI Taxonomy" id="433720"/>
    <lineage>
        <taxon>Eukaryota</taxon>
        <taxon>Metazoa</taxon>
        <taxon>Spiralia</taxon>
        <taxon>Gnathifera</taxon>
        <taxon>Rotifera</taxon>
        <taxon>Eurotatoria</taxon>
        <taxon>Bdelloidea</taxon>
        <taxon>Adinetida</taxon>
        <taxon>Adinetidae</taxon>
        <taxon>Adineta</taxon>
    </lineage>
</organism>